<accession>A0A4R2KIP0</accession>
<dbReference type="AlphaFoldDB" id="A0A4R2KIP0"/>
<evidence type="ECO:0000313" key="1">
    <source>
        <dbReference type="EMBL" id="TCO69868.1"/>
    </source>
</evidence>
<gene>
    <name evidence="1" type="ORF">EV688_1291</name>
</gene>
<keyword evidence="2" id="KW-1185">Reference proteome</keyword>
<protein>
    <submittedName>
        <fullName evidence="1">Uncharacterized protein</fullName>
    </submittedName>
</protein>
<dbReference type="PRINTS" id="PR00313">
    <property type="entry name" value="CABNDNGRPT"/>
</dbReference>
<dbReference type="Proteomes" id="UP000294980">
    <property type="component" value="Unassembled WGS sequence"/>
</dbReference>
<proteinExistence type="predicted"/>
<organism evidence="1 2">
    <name type="scientific">Chromatocurvus halotolerans</name>
    <dbReference type="NCBI Taxonomy" id="1132028"/>
    <lineage>
        <taxon>Bacteria</taxon>
        <taxon>Pseudomonadati</taxon>
        <taxon>Pseudomonadota</taxon>
        <taxon>Gammaproteobacteria</taxon>
        <taxon>Cellvibrionales</taxon>
        <taxon>Halieaceae</taxon>
        <taxon>Chromatocurvus</taxon>
    </lineage>
</organism>
<comment type="caution">
    <text evidence="1">The sequence shown here is derived from an EMBL/GenBank/DDBJ whole genome shotgun (WGS) entry which is preliminary data.</text>
</comment>
<sequence>MTLRSAVDLTADLSGYSSVTQVNAIESLGNSDLSLTASGTQDVSVAGVTGAATTSGGNSVTVDQANVAVGTPSARNVTVSGAAGPVDVEVTGAAYTAATATGTLDSVVAVTGGSTINVTQSASSDTSAAAADTTAATITQGAVNVTGGASTTEVNVKQDKAVTANDAVPGDALVPATQEVTFGALATGDSVTIAFDGDAGLERLTFTAKKALTAAEVAAAFANLAKDADQGTASAEQGIYTDLLSTNDWTSGEAVAVSATQSKVTFSNAVNLTPTDGGNTSIVASGDGGVTDSAPTNGTAAVTAESGVMGVANGQVSIDDTAANSIKTITVDGYATGSTIGDTNATEALETLSLKNAQTTATMTVADTAATLALTLEALGSSATVDAVLTFTNAPTTLNVTSTGSNYVNLTAAATKALTVGGTGLLDIDATDLAALETATVTGSAGLKLNGAENDTLTAVDTTGTTGTVTATINGDLATYTGGAGVDNVSVANPGTAISKAISLGAGDDTLDLSAATPAIPTADLAGGEGTDTLVLAAADAVSLSGAATFEGKISGFERLSVEAVAATGTIDLDNLDDINYVVTAGNGGGFDLTLDNMLSGATVELTAASAVGDDTIVSLKDDTGTSDLVNIITSAANGVNVGQVTADKVESIGISTVDKTSGAGVSTNTLTLDADAATSIDVDGSGNLVLTLSASSTEVATVDASAMTGALTLVTLQGDSGATTVTGGSGSDTLTAAGAGDVLVGGAGSDTLKVTTGIATTLTGGAGTDCEGQK</sequence>
<dbReference type="InterPro" id="IPR011049">
    <property type="entry name" value="Serralysin-like_metalloprot_C"/>
</dbReference>
<dbReference type="EMBL" id="SLWX01000029">
    <property type="protein sequence ID" value="TCO69868.1"/>
    <property type="molecule type" value="Genomic_DNA"/>
</dbReference>
<name>A0A4R2KIP0_9GAMM</name>
<evidence type="ECO:0000313" key="2">
    <source>
        <dbReference type="Proteomes" id="UP000294980"/>
    </source>
</evidence>
<dbReference type="SUPFAM" id="SSF51120">
    <property type="entry name" value="beta-Roll"/>
    <property type="match status" value="1"/>
</dbReference>
<dbReference type="Gene3D" id="2.150.10.10">
    <property type="entry name" value="Serralysin-like metalloprotease, C-terminal"/>
    <property type="match status" value="1"/>
</dbReference>
<reference evidence="1 2" key="1">
    <citation type="submission" date="2019-03" db="EMBL/GenBank/DDBJ databases">
        <title>Genomic Encyclopedia of Type Strains, Phase IV (KMG-IV): sequencing the most valuable type-strain genomes for metagenomic binning, comparative biology and taxonomic classification.</title>
        <authorList>
            <person name="Goeker M."/>
        </authorList>
    </citation>
    <scope>NUCLEOTIDE SEQUENCE [LARGE SCALE GENOMIC DNA]</scope>
    <source>
        <strain evidence="1 2">DSM 23344</strain>
    </source>
</reference>